<gene>
    <name evidence="1" type="ORF">L873DRAFT_1687498</name>
</gene>
<sequence>TCYNGWKRKHYLKYHRIVIPDGLISNLFRSIDRTRNNTFLLQESNLPAIRGKGYADSRYTPN</sequence>
<dbReference type="AlphaFoldDB" id="A0A3N4JJC7"/>
<evidence type="ECO:0008006" key="3">
    <source>
        <dbReference type="Google" id="ProtNLM"/>
    </source>
</evidence>
<keyword evidence="2" id="KW-1185">Reference proteome</keyword>
<reference evidence="1 2" key="1">
    <citation type="journal article" date="2018" name="Nat. Ecol. Evol.">
        <title>Pezizomycetes genomes reveal the molecular basis of ectomycorrhizal truffle lifestyle.</title>
        <authorList>
            <person name="Murat C."/>
            <person name="Payen T."/>
            <person name="Noel B."/>
            <person name="Kuo A."/>
            <person name="Morin E."/>
            <person name="Chen J."/>
            <person name="Kohler A."/>
            <person name="Krizsan K."/>
            <person name="Balestrini R."/>
            <person name="Da Silva C."/>
            <person name="Montanini B."/>
            <person name="Hainaut M."/>
            <person name="Levati E."/>
            <person name="Barry K.W."/>
            <person name="Belfiori B."/>
            <person name="Cichocki N."/>
            <person name="Clum A."/>
            <person name="Dockter R.B."/>
            <person name="Fauchery L."/>
            <person name="Guy J."/>
            <person name="Iotti M."/>
            <person name="Le Tacon F."/>
            <person name="Lindquist E.A."/>
            <person name="Lipzen A."/>
            <person name="Malagnac F."/>
            <person name="Mello A."/>
            <person name="Molinier V."/>
            <person name="Miyauchi S."/>
            <person name="Poulain J."/>
            <person name="Riccioni C."/>
            <person name="Rubini A."/>
            <person name="Sitrit Y."/>
            <person name="Splivallo R."/>
            <person name="Traeger S."/>
            <person name="Wang M."/>
            <person name="Zifcakova L."/>
            <person name="Wipf D."/>
            <person name="Zambonelli A."/>
            <person name="Paolocci F."/>
            <person name="Nowrousian M."/>
            <person name="Ottonello S."/>
            <person name="Baldrian P."/>
            <person name="Spatafora J.W."/>
            <person name="Henrissat B."/>
            <person name="Nagy L.G."/>
            <person name="Aury J.M."/>
            <person name="Wincker P."/>
            <person name="Grigoriev I.V."/>
            <person name="Bonfante P."/>
            <person name="Martin F.M."/>
        </authorList>
    </citation>
    <scope>NUCLEOTIDE SEQUENCE [LARGE SCALE GENOMIC DNA]</scope>
    <source>
        <strain evidence="1 2">120613-1</strain>
    </source>
</reference>
<dbReference type="OrthoDB" id="2966465at2759"/>
<organism evidence="1 2">
    <name type="scientific">Choiromyces venosus 120613-1</name>
    <dbReference type="NCBI Taxonomy" id="1336337"/>
    <lineage>
        <taxon>Eukaryota</taxon>
        <taxon>Fungi</taxon>
        <taxon>Dikarya</taxon>
        <taxon>Ascomycota</taxon>
        <taxon>Pezizomycotina</taxon>
        <taxon>Pezizomycetes</taxon>
        <taxon>Pezizales</taxon>
        <taxon>Tuberaceae</taxon>
        <taxon>Choiromyces</taxon>
    </lineage>
</organism>
<proteinExistence type="predicted"/>
<name>A0A3N4JJC7_9PEZI</name>
<dbReference type="EMBL" id="ML120396">
    <property type="protein sequence ID" value="RPA98349.1"/>
    <property type="molecule type" value="Genomic_DNA"/>
</dbReference>
<feature type="non-terminal residue" evidence="1">
    <location>
        <position position="1"/>
    </location>
</feature>
<protein>
    <recommendedName>
        <fullName evidence="3">DDE Tnp4 domain-containing protein</fullName>
    </recommendedName>
</protein>
<accession>A0A3N4JJC7</accession>
<dbReference type="Proteomes" id="UP000276215">
    <property type="component" value="Unassembled WGS sequence"/>
</dbReference>
<evidence type="ECO:0000313" key="2">
    <source>
        <dbReference type="Proteomes" id="UP000276215"/>
    </source>
</evidence>
<evidence type="ECO:0000313" key="1">
    <source>
        <dbReference type="EMBL" id="RPA98349.1"/>
    </source>
</evidence>